<gene>
    <name evidence="1" type="ORF">K1718_11750</name>
</gene>
<name>A0ABY8FBI9_9HYPH</name>
<reference evidence="1 2" key="1">
    <citation type="submission" date="2023-03" db="EMBL/GenBank/DDBJ databases">
        <title>Roseibium porphyridii sp. nov. and Roseibium rhodosorbium sp. nov. isolated from marine algae, Porphyridium cruentum and Rhodosorus marinus, respectively.</title>
        <authorList>
            <person name="Lee M.W."/>
            <person name="Choi B.J."/>
            <person name="Lee J.K."/>
            <person name="Choi D.G."/>
            <person name="Baek J.H."/>
            <person name="Bayburt H."/>
            <person name="Kim J.M."/>
            <person name="Han D.M."/>
            <person name="Kim K.H."/>
            <person name="Jeon C.O."/>
        </authorList>
    </citation>
    <scope>NUCLEOTIDE SEQUENCE [LARGE SCALE GENOMIC DNA]</scope>
    <source>
        <strain evidence="1 2">KMA01</strain>
    </source>
</reference>
<protein>
    <submittedName>
        <fullName evidence="1">Uncharacterized protein</fullName>
    </submittedName>
</protein>
<dbReference type="RefSeq" id="WP_256366686.1">
    <property type="nucleotide sequence ID" value="NZ_CP120863.1"/>
</dbReference>
<dbReference type="EMBL" id="CP120863">
    <property type="protein sequence ID" value="WFE92004.1"/>
    <property type="molecule type" value="Genomic_DNA"/>
</dbReference>
<proteinExistence type="predicted"/>
<evidence type="ECO:0000313" key="1">
    <source>
        <dbReference type="EMBL" id="WFE92004.1"/>
    </source>
</evidence>
<keyword evidence="2" id="KW-1185">Reference proteome</keyword>
<dbReference type="Proteomes" id="UP001209803">
    <property type="component" value="Chromosome"/>
</dbReference>
<sequence>MIWLLLATALLAMLIMEVRIWRAVTGLIYRTGRQLVAPAKQKD</sequence>
<accession>A0ABY8FBI9</accession>
<organism evidence="1 2">
    <name type="scientific">Roseibium porphyridii</name>
    <dbReference type="NCBI Taxonomy" id="2866279"/>
    <lineage>
        <taxon>Bacteria</taxon>
        <taxon>Pseudomonadati</taxon>
        <taxon>Pseudomonadota</taxon>
        <taxon>Alphaproteobacteria</taxon>
        <taxon>Hyphomicrobiales</taxon>
        <taxon>Stappiaceae</taxon>
        <taxon>Roseibium</taxon>
    </lineage>
</organism>
<evidence type="ECO:0000313" key="2">
    <source>
        <dbReference type="Proteomes" id="UP001209803"/>
    </source>
</evidence>